<dbReference type="Pfam" id="PF02038">
    <property type="entry name" value="ATP1G1_PLM_MAT8"/>
    <property type="match status" value="1"/>
</dbReference>
<dbReference type="GO" id="GO:0006811">
    <property type="term" value="P:monoatomic ion transport"/>
    <property type="evidence" value="ECO:0007669"/>
    <property type="project" value="UniProtKB-KW"/>
</dbReference>
<dbReference type="GeneID" id="116221872"/>
<evidence type="ECO:0000256" key="4">
    <source>
        <dbReference type="ARBA" id="ARBA00022692"/>
    </source>
</evidence>
<dbReference type="PANTHER" id="PTHR14132">
    <property type="entry name" value="SODIUM/POTASSIUM-TRANSPORTING ATPASE SUBUNIT GAMMA"/>
    <property type="match status" value="1"/>
</dbReference>
<dbReference type="GO" id="GO:0017080">
    <property type="term" value="F:sodium channel regulator activity"/>
    <property type="evidence" value="ECO:0007669"/>
    <property type="project" value="TreeGrafter"/>
</dbReference>
<evidence type="ECO:0000256" key="8">
    <source>
        <dbReference type="SAM" id="MobiDB-lite"/>
    </source>
</evidence>
<evidence type="ECO:0000256" key="5">
    <source>
        <dbReference type="ARBA" id="ARBA00023065"/>
    </source>
</evidence>
<protein>
    <recommendedName>
        <fullName evidence="7">FXYD domain-containing ion transport regulator</fullName>
    </recommendedName>
</protein>
<proteinExistence type="inferred from homology"/>
<comment type="similarity">
    <text evidence="2 7">Belongs to the FXYD family.</text>
</comment>
<reference evidence="10" key="1">
    <citation type="submission" date="2025-08" db="UniProtKB">
        <authorList>
            <consortium name="RefSeq"/>
        </authorList>
    </citation>
    <scope>IDENTIFICATION</scope>
</reference>
<dbReference type="PANTHER" id="PTHR14132:SF14">
    <property type="entry name" value="FXYD DOMAIN-CONTAINING ION TRANSPORT REGULATOR 5"/>
    <property type="match status" value="1"/>
</dbReference>
<evidence type="ECO:0000256" key="3">
    <source>
        <dbReference type="ARBA" id="ARBA00022448"/>
    </source>
</evidence>
<keyword evidence="7" id="KW-1133">Transmembrane helix</keyword>
<feature type="transmembrane region" description="Helical" evidence="7">
    <location>
        <begin position="36"/>
        <end position="55"/>
    </location>
</feature>
<accession>A0A6P8FNV4</accession>
<dbReference type="RefSeq" id="XP_031429818.1">
    <property type="nucleotide sequence ID" value="XM_031573958.2"/>
</dbReference>
<keyword evidence="5 7" id="KW-0406">Ion transport</keyword>
<keyword evidence="3 7" id="KW-0813">Transport</keyword>
<dbReference type="KEGG" id="char:116221872"/>
<evidence type="ECO:0000256" key="1">
    <source>
        <dbReference type="ARBA" id="ARBA00004167"/>
    </source>
</evidence>
<name>A0A6P8FNV4_CLUHA</name>
<gene>
    <name evidence="10" type="primary">LOC116221872</name>
</gene>
<evidence type="ECO:0000256" key="6">
    <source>
        <dbReference type="ARBA" id="ARBA00023136"/>
    </source>
</evidence>
<evidence type="ECO:0000256" key="7">
    <source>
        <dbReference type="RuleBase" id="RU364131"/>
    </source>
</evidence>
<dbReference type="Gene3D" id="1.20.5.780">
    <property type="entry name" value="Single helix bin"/>
    <property type="match status" value="1"/>
</dbReference>
<evidence type="ECO:0000256" key="2">
    <source>
        <dbReference type="ARBA" id="ARBA00005948"/>
    </source>
</evidence>
<dbReference type="InterPro" id="IPR000272">
    <property type="entry name" value="Ion-transport_regulator_FXYD"/>
</dbReference>
<feature type="region of interest" description="Disordered" evidence="8">
    <location>
        <begin position="1"/>
        <end position="21"/>
    </location>
</feature>
<dbReference type="CDD" id="cd20330">
    <property type="entry name" value="FXYD12"/>
    <property type="match status" value="1"/>
</dbReference>
<comment type="subcellular location">
    <subcellularLocation>
        <location evidence="1">Membrane</location>
        <topology evidence="1">Single-pass membrane protein</topology>
    </subcellularLocation>
</comment>
<dbReference type="Proteomes" id="UP000515152">
    <property type="component" value="Chromosome 9"/>
</dbReference>
<evidence type="ECO:0000313" key="9">
    <source>
        <dbReference type="Proteomes" id="UP000515152"/>
    </source>
</evidence>
<dbReference type="AlphaFoldDB" id="A0A6P8FNV4"/>
<feature type="compositionally biased region" description="Basic and acidic residues" evidence="8">
    <location>
        <begin position="1"/>
        <end position="12"/>
    </location>
</feature>
<organism evidence="9 10">
    <name type="scientific">Clupea harengus</name>
    <name type="common">Atlantic herring</name>
    <dbReference type="NCBI Taxonomy" id="7950"/>
    <lineage>
        <taxon>Eukaryota</taxon>
        <taxon>Metazoa</taxon>
        <taxon>Chordata</taxon>
        <taxon>Craniata</taxon>
        <taxon>Vertebrata</taxon>
        <taxon>Euteleostomi</taxon>
        <taxon>Actinopterygii</taxon>
        <taxon>Neopterygii</taxon>
        <taxon>Teleostei</taxon>
        <taxon>Clupei</taxon>
        <taxon>Clupeiformes</taxon>
        <taxon>Clupeoidei</taxon>
        <taxon>Clupeidae</taxon>
        <taxon>Clupea</taxon>
    </lineage>
</organism>
<dbReference type="GO" id="GO:0043269">
    <property type="term" value="P:regulation of monoatomic ion transport"/>
    <property type="evidence" value="ECO:0007669"/>
    <property type="project" value="InterPro"/>
</dbReference>
<dbReference type="GO" id="GO:0016020">
    <property type="term" value="C:membrane"/>
    <property type="evidence" value="ECO:0007669"/>
    <property type="project" value="UniProtKB-SubCell"/>
</dbReference>
<keyword evidence="6 7" id="KW-0472">Membrane</keyword>
<keyword evidence="9" id="KW-1185">Reference proteome</keyword>
<evidence type="ECO:0000313" key="10">
    <source>
        <dbReference type="RefSeq" id="XP_031429818.1"/>
    </source>
</evidence>
<dbReference type="OrthoDB" id="8430468at2759"/>
<sequence>MRDSLPTHHTQTETDTMTAEYEPDPEFVYDYHTLRIAGLTFAGVVTLFSVLMLTCNKIRRCGKPKPKPVEEDDE</sequence>
<keyword evidence="4 7" id="KW-0812">Transmembrane</keyword>